<accession>A0A841HV48</accession>
<dbReference type="InterPro" id="IPR006439">
    <property type="entry name" value="HAD-SF_hydro_IA"/>
</dbReference>
<dbReference type="SFLD" id="SFLDS00003">
    <property type="entry name" value="Haloacid_Dehalogenase"/>
    <property type="match status" value="1"/>
</dbReference>
<dbReference type="NCBIfam" id="TIGR01549">
    <property type="entry name" value="HAD-SF-IA-v1"/>
    <property type="match status" value="1"/>
</dbReference>
<dbReference type="PRINTS" id="PR00413">
    <property type="entry name" value="HADHALOGNASE"/>
</dbReference>
<organism evidence="2 3">
    <name type="scientific">Deinobacterium chartae</name>
    <dbReference type="NCBI Taxonomy" id="521158"/>
    <lineage>
        <taxon>Bacteria</taxon>
        <taxon>Thermotogati</taxon>
        <taxon>Deinococcota</taxon>
        <taxon>Deinococci</taxon>
        <taxon>Deinococcales</taxon>
        <taxon>Deinococcaceae</taxon>
        <taxon>Deinobacterium</taxon>
    </lineage>
</organism>
<keyword evidence="1" id="KW-0378">Hydrolase</keyword>
<dbReference type="RefSeq" id="WP_183983597.1">
    <property type="nucleotide sequence ID" value="NZ_JACHHG010000001.1"/>
</dbReference>
<dbReference type="Gene3D" id="1.20.120.710">
    <property type="entry name" value="Haloacid dehalogenase hydrolase-like domain"/>
    <property type="match status" value="1"/>
</dbReference>
<dbReference type="EMBL" id="JACHHG010000001">
    <property type="protein sequence ID" value="MBB6096796.1"/>
    <property type="molecule type" value="Genomic_DNA"/>
</dbReference>
<dbReference type="AlphaFoldDB" id="A0A841HV48"/>
<dbReference type="Pfam" id="PF00702">
    <property type="entry name" value="Hydrolase"/>
    <property type="match status" value="1"/>
</dbReference>
<evidence type="ECO:0000313" key="2">
    <source>
        <dbReference type="EMBL" id="MBB6096796.1"/>
    </source>
</evidence>
<dbReference type="InterPro" id="IPR036412">
    <property type="entry name" value="HAD-like_sf"/>
</dbReference>
<dbReference type="GO" id="GO:0016787">
    <property type="term" value="F:hydrolase activity"/>
    <property type="evidence" value="ECO:0007669"/>
    <property type="project" value="UniProtKB-KW"/>
</dbReference>
<dbReference type="Proteomes" id="UP000569951">
    <property type="component" value="Unassembled WGS sequence"/>
</dbReference>
<dbReference type="SUPFAM" id="SSF56784">
    <property type="entry name" value="HAD-like"/>
    <property type="match status" value="1"/>
</dbReference>
<dbReference type="PANTHER" id="PTHR43316:SF8">
    <property type="entry name" value="HAD FAMILY HYDROLASE"/>
    <property type="match status" value="1"/>
</dbReference>
<dbReference type="PANTHER" id="PTHR43316">
    <property type="entry name" value="HYDROLASE, HALOACID DELAHOGENASE-RELATED"/>
    <property type="match status" value="1"/>
</dbReference>
<proteinExistence type="predicted"/>
<protein>
    <submittedName>
        <fullName evidence="2">FMN phosphatase YigB (HAD superfamily)</fullName>
    </submittedName>
</protein>
<dbReference type="SFLD" id="SFLDG01129">
    <property type="entry name" value="C1.5:_HAD__Beta-PGM__Phosphata"/>
    <property type="match status" value="1"/>
</dbReference>
<gene>
    <name evidence="2" type="ORF">HNR42_000208</name>
</gene>
<evidence type="ECO:0000256" key="1">
    <source>
        <dbReference type="ARBA" id="ARBA00022801"/>
    </source>
</evidence>
<dbReference type="InterPro" id="IPR051540">
    <property type="entry name" value="S-2-haloacid_dehalogenase"/>
</dbReference>
<name>A0A841HV48_9DEIO</name>
<evidence type="ECO:0000313" key="3">
    <source>
        <dbReference type="Proteomes" id="UP000569951"/>
    </source>
</evidence>
<reference evidence="2 3" key="1">
    <citation type="submission" date="2020-08" db="EMBL/GenBank/DDBJ databases">
        <title>Genomic Encyclopedia of Type Strains, Phase IV (KMG-IV): sequencing the most valuable type-strain genomes for metagenomic binning, comparative biology and taxonomic classification.</title>
        <authorList>
            <person name="Goeker M."/>
        </authorList>
    </citation>
    <scope>NUCLEOTIDE SEQUENCE [LARGE SCALE GENOMIC DNA]</scope>
    <source>
        <strain evidence="2 3">DSM 21458</strain>
    </source>
</reference>
<dbReference type="InterPro" id="IPR023214">
    <property type="entry name" value="HAD_sf"/>
</dbReference>
<dbReference type="Gene3D" id="3.40.50.1000">
    <property type="entry name" value="HAD superfamily/HAD-like"/>
    <property type="match status" value="1"/>
</dbReference>
<comment type="caution">
    <text evidence="2">The sequence shown here is derived from an EMBL/GenBank/DDBJ whole genome shotgun (WGS) entry which is preliminary data.</text>
</comment>
<sequence>MKSVSFDLDGVLMQNPFGSYVGPRVVDHIHRSSRLAAVPAEQAHAQIRAAIRDAWRQRMRSASFVSAYDWDDIYAGVSRAFGGTPPGDIAGIVLEGCTPEHILLLPGAREGLEALRAAGYTLYALTNGYRKYQVPVLDALGILPLFEDVLTPEVLGYAKPDPNAFRAVPGLIAHVGDTLEHDVLGANLAGVASVWLTPDLPGDRPVTRTDFARAPLDAYLEAARARALYVEFHPEATPERLTPTYAVRDAYQAAQVLLD</sequence>
<keyword evidence="3" id="KW-1185">Reference proteome</keyword>